<sequence length="372" mass="41747">MAGLKPIYCATHPRACSTAFERQQVFMTRKDLACVHEPFGDAFYYGPERLSPRYEQDEAERKASGFANSTYKTVFDRFDQEGSEGKRLFIKDMISYLVPPEQLPAKLAPSLGARKRGIGTENGVKSTNGAPFPYDTDAEPGNPTIVSKALLEQFQFTFLIRDPHSSIPSYFRCTIPPLDEVTGFYEFYPHEAGYDELRRFFDFARESGLLRKNNANAANGATNGTTNGDTNGHTNGHINGNGVNGNAGHGQGDSSDICLVDADDLLDDPESIIQQYCQHVGLDFNPGMLTWDNEEDQHRAKTAFEKWKGFHDDAINSKDLKPRKHKKAAKSEAQWDAEWKEKYGEQAAKVIRDTVDANMDDYLYLKQFALKP</sequence>
<feature type="compositionally biased region" description="Low complexity" evidence="1">
    <location>
        <begin position="215"/>
        <end position="241"/>
    </location>
</feature>
<dbReference type="Gene3D" id="3.40.50.300">
    <property type="entry name" value="P-loop containing nucleotide triphosphate hydrolases"/>
    <property type="match status" value="1"/>
</dbReference>
<dbReference type="InterPro" id="IPR027417">
    <property type="entry name" value="P-loop_NTPase"/>
</dbReference>
<dbReference type="SUPFAM" id="SSF52540">
    <property type="entry name" value="P-loop containing nucleoside triphosphate hydrolases"/>
    <property type="match status" value="1"/>
</dbReference>
<reference evidence="2 3" key="1">
    <citation type="submission" date="2023-08" db="EMBL/GenBank/DDBJ databases">
        <title>Black Yeasts Isolated from many extreme environments.</title>
        <authorList>
            <person name="Coleine C."/>
            <person name="Stajich J.E."/>
            <person name="Selbmann L."/>
        </authorList>
    </citation>
    <scope>NUCLEOTIDE SEQUENCE [LARGE SCALE GENOMIC DNA]</scope>
    <source>
        <strain evidence="2 3">CCFEE 5792</strain>
    </source>
</reference>
<evidence type="ECO:0000313" key="3">
    <source>
        <dbReference type="Proteomes" id="UP001358417"/>
    </source>
</evidence>
<feature type="region of interest" description="Disordered" evidence="1">
    <location>
        <begin position="118"/>
        <end position="139"/>
    </location>
</feature>
<dbReference type="EMBL" id="JAVRRD010000024">
    <property type="protein sequence ID" value="KAK5047742.1"/>
    <property type="molecule type" value="Genomic_DNA"/>
</dbReference>
<evidence type="ECO:0000256" key="1">
    <source>
        <dbReference type="SAM" id="MobiDB-lite"/>
    </source>
</evidence>
<accession>A0AAV9N1F7</accession>
<dbReference type="AlphaFoldDB" id="A0AAV9N1F7"/>
<evidence type="ECO:0000313" key="2">
    <source>
        <dbReference type="EMBL" id="KAK5047742.1"/>
    </source>
</evidence>
<protein>
    <recommendedName>
        <fullName evidence="4">Sulfotransferase domain-containing protein</fullName>
    </recommendedName>
</protein>
<dbReference type="PANTHER" id="PTHR48419:SF1">
    <property type="entry name" value="SULFOTRANSFERASE DOMAIN-CONTAINING PROTEIN"/>
    <property type="match status" value="1"/>
</dbReference>
<feature type="region of interest" description="Disordered" evidence="1">
    <location>
        <begin position="215"/>
        <end position="249"/>
    </location>
</feature>
<organism evidence="2 3">
    <name type="scientific">Exophiala bonariae</name>
    <dbReference type="NCBI Taxonomy" id="1690606"/>
    <lineage>
        <taxon>Eukaryota</taxon>
        <taxon>Fungi</taxon>
        <taxon>Dikarya</taxon>
        <taxon>Ascomycota</taxon>
        <taxon>Pezizomycotina</taxon>
        <taxon>Eurotiomycetes</taxon>
        <taxon>Chaetothyriomycetidae</taxon>
        <taxon>Chaetothyriales</taxon>
        <taxon>Herpotrichiellaceae</taxon>
        <taxon>Exophiala</taxon>
    </lineage>
</organism>
<comment type="caution">
    <text evidence="2">The sequence shown here is derived from an EMBL/GenBank/DDBJ whole genome shotgun (WGS) entry which is preliminary data.</text>
</comment>
<keyword evidence="3" id="KW-1185">Reference proteome</keyword>
<gene>
    <name evidence="2" type="ORF">LTR84_006407</name>
</gene>
<evidence type="ECO:0008006" key="4">
    <source>
        <dbReference type="Google" id="ProtNLM"/>
    </source>
</evidence>
<dbReference type="PANTHER" id="PTHR48419">
    <property type="entry name" value="SULFOTRANSFERASE DOMAIN-CONTAINING PROTEIN"/>
    <property type="match status" value="1"/>
</dbReference>
<dbReference type="Proteomes" id="UP001358417">
    <property type="component" value="Unassembled WGS sequence"/>
</dbReference>
<dbReference type="RefSeq" id="XP_064703269.1">
    <property type="nucleotide sequence ID" value="XM_064849968.1"/>
</dbReference>
<dbReference type="InterPro" id="IPR053226">
    <property type="entry name" value="Pyrrolopyrazine_biosynth_F"/>
</dbReference>
<dbReference type="GeneID" id="89974579"/>
<proteinExistence type="predicted"/>
<name>A0AAV9N1F7_9EURO</name>